<dbReference type="AlphaFoldDB" id="A0AAN8UPL9"/>
<comment type="caution">
    <text evidence="2">The sequence shown here is derived from an EMBL/GenBank/DDBJ whole genome shotgun (WGS) entry which is preliminary data.</text>
</comment>
<dbReference type="EMBL" id="JBAMMX010000026">
    <property type="protein sequence ID" value="KAK6913752.1"/>
    <property type="molecule type" value="Genomic_DNA"/>
</dbReference>
<accession>A0AAN8UPL9</accession>
<reference evidence="2 3" key="1">
    <citation type="submission" date="2023-12" db="EMBL/GenBank/DDBJ databases">
        <title>A high-quality genome assembly for Dillenia turbinata (Dilleniales).</title>
        <authorList>
            <person name="Chanderbali A."/>
        </authorList>
    </citation>
    <scope>NUCLEOTIDE SEQUENCE [LARGE SCALE GENOMIC DNA]</scope>
    <source>
        <strain evidence="2">LSX21</strain>
        <tissue evidence="2">Leaf</tissue>
    </source>
</reference>
<evidence type="ECO:0000313" key="3">
    <source>
        <dbReference type="Proteomes" id="UP001370490"/>
    </source>
</evidence>
<gene>
    <name evidence="2" type="ORF">RJ641_021073</name>
</gene>
<keyword evidence="1" id="KW-1133">Transmembrane helix</keyword>
<proteinExistence type="predicted"/>
<dbReference type="Proteomes" id="UP001370490">
    <property type="component" value="Unassembled WGS sequence"/>
</dbReference>
<sequence length="127" mass="14352">MKSCPVKTDDCNNLPKKYKLWMLTNLSIADILVSVHHTMTLSFHPVSSNSYRKLYKNSPGIKCYNRASCKQTLLSLKSSVVPKSLVMFDRIAVCFCFCFISGAGALKYMKMEWRVIAISNAVQFVSL</sequence>
<organism evidence="2 3">
    <name type="scientific">Dillenia turbinata</name>
    <dbReference type="NCBI Taxonomy" id="194707"/>
    <lineage>
        <taxon>Eukaryota</taxon>
        <taxon>Viridiplantae</taxon>
        <taxon>Streptophyta</taxon>
        <taxon>Embryophyta</taxon>
        <taxon>Tracheophyta</taxon>
        <taxon>Spermatophyta</taxon>
        <taxon>Magnoliopsida</taxon>
        <taxon>eudicotyledons</taxon>
        <taxon>Gunneridae</taxon>
        <taxon>Pentapetalae</taxon>
        <taxon>Dilleniales</taxon>
        <taxon>Dilleniaceae</taxon>
        <taxon>Dillenia</taxon>
    </lineage>
</organism>
<evidence type="ECO:0000313" key="2">
    <source>
        <dbReference type="EMBL" id="KAK6913752.1"/>
    </source>
</evidence>
<evidence type="ECO:0000256" key="1">
    <source>
        <dbReference type="SAM" id="Phobius"/>
    </source>
</evidence>
<keyword evidence="1" id="KW-0812">Transmembrane</keyword>
<feature type="transmembrane region" description="Helical" evidence="1">
    <location>
        <begin position="85"/>
        <end position="106"/>
    </location>
</feature>
<protein>
    <submittedName>
        <fullName evidence="2">Uncharacterized protein</fullName>
    </submittedName>
</protein>
<keyword evidence="1" id="KW-0472">Membrane</keyword>
<name>A0AAN8UPL9_9MAGN</name>
<feature type="non-terminal residue" evidence="2">
    <location>
        <position position="127"/>
    </location>
</feature>
<keyword evidence="3" id="KW-1185">Reference proteome</keyword>
<feature type="transmembrane region" description="Helical" evidence="1">
    <location>
        <begin position="20"/>
        <end position="39"/>
    </location>
</feature>